<reference evidence="1" key="1">
    <citation type="submission" date="2019-02" db="EMBL/GenBank/DDBJ databases">
        <authorList>
            <person name="Gruber-Vodicka R. H."/>
            <person name="Seah K. B. B."/>
        </authorList>
    </citation>
    <scope>NUCLEOTIDE SEQUENCE</scope>
    <source>
        <strain evidence="1">BECK_S313</strain>
    </source>
</reference>
<dbReference type="AlphaFoldDB" id="A0A450VV93"/>
<proteinExistence type="predicted"/>
<dbReference type="Pfam" id="PF19267">
    <property type="entry name" value="CIS_spike_tip"/>
    <property type="match status" value="1"/>
</dbReference>
<gene>
    <name evidence="1" type="ORF">BECKLPF1236B_GA0070989_100413</name>
</gene>
<organism evidence="1">
    <name type="scientific">Candidatus Kentrum sp. LPFa</name>
    <dbReference type="NCBI Taxonomy" id="2126335"/>
    <lineage>
        <taxon>Bacteria</taxon>
        <taxon>Pseudomonadati</taxon>
        <taxon>Pseudomonadota</taxon>
        <taxon>Gammaproteobacteria</taxon>
        <taxon>Candidatus Kentrum</taxon>
    </lineage>
</organism>
<protein>
    <submittedName>
        <fullName evidence="1">Uncharacterized protein</fullName>
    </submittedName>
</protein>
<evidence type="ECO:0000313" key="1">
    <source>
        <dbReference type="EMBL" id="VFK08728.1"/>
    </source>
</evidence>
<dbReference type="InterPro" id="IPR045362">
    <property type="entry name" value="CIS_spike_tip"/>
</dbReference>
<sequence>MSDFILMEGDKANFIPVFGAAVVVVQPGDLKGSGPATIGGKKICVDGDETKVSVPGCDYMTPQYFIPGKGTLEIAALAGDQKAKKTNTGGKAVLLKGSQFTARFTVTKQAEQPAPPGPNVLDATPQYSGNGTFITTNTKFMGT</sequence>
<name>A0A450VV93_9GAMM</name>
<accession>A0A450VV93</accession>
<dbReference type="EMBL" id="CAADFK010000004">
    <property type="protein sequence ID" value="VFK08728.1"/>
    <property type="molecule type" value="Genomic_DNA"/>
</dbReference>